<dbReference type="Proteomes" id="UP000784294">
    <property type="component" value="Unassembled WGS sequence"/>
</dbReference>
<gene>
    <name evidence="2" type="ORF">PXEA_LOCUS31240</name>
</gene>
<evidence type="ECO:0000256" key="1">
    <source>
        <dbReference type="SAM" id="SignalP"/>
    </source>
</evidence>
<comment type="caution">
    <text evidence="2">The sequence shown here is derived from an EMBL/GenBank/DDBJ whole genome shotgun (WGS) entry which is preliminary data.</text>
</comment>
<keyword evidence="3" id="KW-1185">Reference proteome</keyword>
<accession>A0A448XJ04</accession>
<organism evidence="2 3">
    <name type="scientific">Protopolystoma xenopodis</name>
    <dbReference type="NCBI Taxonomy" id="117903"/>
    <lineage>
        <taxon>Eukaryota</taxon>
        <taxon>Metazoa</taxon>
        <taxon>Spiralia</taxon>
        <taxon>Lophotrochozoa</taxon>
        <taxon>Platyhelminthes</taxon>
        <taxon>Monogenea</taxon>
        <taxon>Polyopisthocotylea</taxon>
        <taxon>Polystomatidea</taxon>
        <taxon>Polystomatidae</taxon>
        <taxon>Protopolystoma</taxon>
    </lineage>
</organism>
<evidence type="ECO:0000313" key="3">
    <source>
        <dbReference type="Proteomes" id="UP000784294"/>
    </source>
</evidence>
<feature type="chain" id="PRO_5019197948" evidence="1">
    <location>
        <begin position="30"/>
        <end position="77"/>
    </location>
</feature>
<sequence>MQRRAYVHNWPTGRRLIVLLAVLFMPSLPIHMLCSSPIVVPPITPGYSSHIPYFDFTMAYLTSSDIVDSSRPEITSV</sequence>
<keyword evidence="1" id="KW-0732">Signal</keyword>
<dbReference type="EMBL" id="CAAALY010256009">
    <property type="protein sequence ID" value="VEL37800.1"/>
    <property type="molecule type" value="Genomic_DNA"/>
</dbReference>
<evidence type="ECO:0000313" key="2">
    <source>
        <dbReference type="EMBL" id="VEL37800.1"/>
    </source>
</evidence>
<proteinExistence type="predicted"/>
<dbReference type="AlphaFoldDB" id="A0A448XJ04"/>
<name>A0A448XJ04_9PLAT</name>
<feature type="signal peptide" evidence="1">
    <location>
        <begin position="1"/>
        <end position="29"/>
    </location>
</feature>
<reference evidence="2" key="1">
    <citation type="submission" date="2018-11" db="EMBL/GenBank/DDBJ databases">
        <authorList>
            <consortium name="Pathogen Informatics"/>
        </authorList>
    </citation>
    <scope>NUCLEOTIDE SEQUENCE</scope>
</reference>
<protein>
    <submittedName>
        <fullName evidence="2">Uncharacterized protein</fullName>
    </submittedName>
</protein>